<dbReference type="STRING" id="212667.VFDL14_16420"/>
<evidence type="ECO:0000256" key="5">
    <source>
        <dbReference type="ARBA" id="ARBA00023136"/>
    </source>
</evidence>
<dbReference type="EMBL" id="JFFR01000023">
    <property type="protein sequence ID" value="KDN28144.1"/>
    <property type="molecule type" value="Genomic_DNA"/>
</dbReference>
<evidence type="ECO:0000256" key="3">
    <source>
        <dbReference type="ARBA" id="ARBA00022692"/>
    </source>
</evidence>
<sequence length="324" mass="35412">MELLDINAWMQALEAFGLSSQMVIYGMILLTTILLTLTLGFLLVGASSPLDKRLKKISGNKANSSHRKGFDFSNTLESLSPFVGKGNKRDNATYSEKLMHAGYHDKSALSIFYSLKLISTLIGLVCAFLVYYTAVGGSYNNLLTLTCVFIGMFTPNFVLNKLQKDRQRKIRNGVPDALDLLVVCTESGLGFNAALGRVATELYVSQPELADELDTVFAKIQAGVPMPDALSQLIDRTGLTELEGLVSMLSHASKMGGSLAQTLRDYTADFRDRRQQAAEEVAAKIPTKMLFPMLLFIWPCFFIVALGPGMMIVMDALTAPGAEL</sequence>
<dbReference type="InterPro" id="IPR018076">
    <property type="entry name" value="T2SS_GspF_dom"/>
</dbReference>
<evidence type="ECO:0000256" key="1">
    <source>
        <dbReference type="ARBA" id="ARBA00004651"/>
    </source>
</evidence>
<evidence type="ECO:0000313" key="9">
    <source>
        <dbReference type="Proteomes" id="UP000027219"/>
    </source>
</evidence>
<dbReference type="GO" id="GO:0005886">
    <property type="term" value="C:plasma membrane"/>
    <property type="evidence" value="ECO:0007669"/>
    <property type="project" value="UniProtKB-SubCell"/>
</dbReference>
<dbReference type="Proteomes" id="UP000027219">
    <property type="component" value="Unassembled WGS sequence"/>
</dbReference>
<dbReference type="AlphaFoldDB" id="A0A066UVH3"/>
<keyword evidence="2" id="KW-1003">Cell membrane</keyword>
<evidence type="ECO:0000256" key="6">
    <source>
        <dbReference type="SAM" id="Phobius"/>
    </source>
</evidence>
<dbReference type="OrthoDB" id="9810662at2"/>
<dbReference type="Pfam" id="PF00482">
    <property type="entry name" value="T2SSF"/>
    <property type="match status" value="1"/>
</dbReference>
<feature type="transmembrane region" description="Helical" evidence="6">
    <location>
        <begin position="23"/>
        <end position="46"/>
    </location>
</feature>
<dbReference type="RefSeq" id="WP_032551595.1">
    <property type="nucleotide sequence ID" value="NZ_JFFR01000023.1"/>
</dbReference>
<proteinExistence type="predicted"/>
<organism evidence="8 9">
    <name type="scientific">Vibrio fortis</name>
    <dbReference type="NCBI Taxonomy" id="212667"/>
    <lineage>
        <taxon>Bacteria</taxon>
        <taxon>Pseudomonadati</taxon>
        <taxon>Pseudomonadota</taxon>
        <taxon>Gammaproteobacteria</taxon>
        <taxon>Vibrionales</taxon>
        <taxon>Vibrionaceae</taxon>
        <taxon>Vibrio</taxon>
    </lineage>
</organism>
<feature type="transmembrane region" description="Helical" evidence="6">
    <location>
        <begin position="294"/>
        <end position="314"/>
    </location>
</feature>
<gene>
    <name evidence="8" type="ORF">VFDL14_16420</name>
</gene>
<evidence type="ECO:0000313" key="8">
    <source>
        <dbReference type="EMBL" id="KDN28144.1"/>
    </source>
</evidence>
<keyword evidence="9" id="KW-1185">Reference proteome</keyword>
<keyword evidence="4 6" id="KW-1133">Transmembrane helix</keyword>
<dbReference type="PANTHER" id="PTHR35007">
    <property type="entry name" value="INTEGRAL MEMBRANE PROTEIN-RELATED"/>
    <property type="match status" value="1"/>
</dbReference>
<feature type="transmembrane region" description="Helical" evidence="6">
    <location>
        <begin position="138"/>
        <end position="159"/>
    </location>
</feature>
<keyword evidence="3 6" id="KW-0812">Transmembrane</keyword>
<evidence type="ECO:0000256" key="2">
    <source>
        <dbReference type="ARBA" id="ARBA00022475"/>
    </source>
</evidence>
<comment type="subcellular location">
    <subcellularLocation>
        <location evidence="1">Cell membrane</location>
        <topology evidence="1">Multi-pass membrane protein</topology>
    </subcellularLocation>
</comment>
<feature type="domain" description="Type II secretion system protein GspF" evidence="7">
    <location>
        <begin position="178"/>
        <end position="306"/>
    </location>
</feature>
<evidence type="ECO:0000256" key="4">
    <source>
        <dbReference type="ARBA" id="ARBA00022989"/>
    </source>
</evidence>
<dbReference type="PANTHER" id="PTHR35007:SF2">
    <property type="entry name" value="PILUS ASSEMBLE PROTEIN"/>
    <property type="match status" value="1"/>
</dbReference>
<keyword evidence="5 6" id="KW-0472">Membrane</keyword>
<comment type="caution">
    <text evidence="8">The sequence shown here is derived from an EMBL/GenBank/DDBJ whole genome shotgun (WGS) entry which is preliminary data.</text>
</comment>
<reference evidence="8 9" key="1">
    <citation type="submission" date="2014-02" db="EMBL/GenBank/DDBJ databases">
        <title>Vibrio fortis Dalian14 Genome Sequencing.</title>
        <authorList>
            <person name="Wang Y."/>
            <person name="Song L."/>
            <person name="Liu G."/>
            <person name="Ding J."/>
        </authorList>
    </citation>
    <scope>NUCLEOTIDE SEQUENCE [LARGE SCALE GENOMIC DNA]</scope>
    <source>
        <strain evidence="8 9">Dalian14</strain>
    </source>
</reference>
<feature type="transmembrane region" description="Helical" evidence="6">
    <location>
        <begin position="108"/>
        <end position="132"/>
    </location>
</feature>
<evidence type="ECO:0000259" key="7">
    <source>
        <dbReference type="Pfam" id="PF00482"/>
    </source>
</evidence>
<name>A0A066UVH3_9VIBR</name>
<protein>
    <submittedName>
        <fullName evidence="8">Pilus assembly protein TadC</fullName>
    </submittedName>
</protein>
<accession>A0A066UVH3</accession>